<keyword evidence="3 7" id="KW-0064">Aspartyl protease</keyword>
<feature type="active site" evidence="6">
    <location>
        <position position="314"/>
    </location>
</feature>
<dbReference type="InterPro" id="IPR033121">
    <property type="entry name" value="PEPTIDASE_A1"/>
</dbReference>
<dbReference type="InterPro" id="IPR032799">
    <property type="entry name" value="TAXi_C"/>
</dbReference>
<sequence length="543" mass="59894">MASSCSFSRKYLITLLLVLSMYIQELRNCNAFQTFGFEMHHRYSDQVKSIMGGDNLPEKGSLKYYVAMVQRDKVFRGRALAGNDAEDLKRLTFSNGNETLLIPSLGSLQYANVSLGTPSLSFLVALDTGSDLFWVPCDCTSCVRSFMTSYGDVINLNIYSSNSSSTSKYVSCNGRQCPYQVLYKDNSSTSGVLVEDVLHLATDNHNPKPVDAKIIFGCGQVQKGSPTGLLGLGMGNISVPSILSIEGQIADSFSMCFGSDGVGRISFGDKGSLDQEETPFILRQRQQIYYEVSVNQLSVGKNLSDLLGFSAIFDSGTSFTHLNDPAYTAICESFDSQAQAQQKRHSSDPGIPFEYCYDVSSNSTEFSVDVSLIMKGGSQFNVYDPLVRIIEGTTIIAYCLAVVRSPDVNIIGHSFMTGHHIVFDREKMVLGWKESNCYEIVDPSTQPRFPQIPKESPPTINVQPRFVYGGPPRNGVNSRAPHLGVASGSRLMGNLGTKVFRGEESRAKLGRPLKTNEALSDRVKISPWDRGDRQTIRHKTWRL</sequence>
<evidence type="ECO:0000313" key="10">
    <source>
        <dbReference type="EMBL" id="RZC75847.1"/>
    </source>
</evidence>
<dbReference type="OMA" id="SSNCPYQ"/>
<organism evidence="10 11">
    <name type="scientific">Papaver somniferum</name>
    <name type="common">Opium poppy</name>
    <dbReference type="NCBI Taxonomy" id="3469"/>
    <lineage>
        <taxon>Eukaryota</taxon>
        <taxon>Viridiplantae</taxon>
        <taxon>Streptophyta</taxon>
        <taxon>Embryophyta</taxon>
        <taxon>Tracheophyta</taxon>
        <taxon>Spermatophyta</taxon>
        <taxon>Magnoliopsida</taxon>
        <taxon>Ranunculales</taxon>
        <taxon>Papaveraceae</taxon>
        <taxon>Papaveroideae</taxon>
        <taxon>Papaver</taxon>
    </lineage>
</organism>
<dbReference type="PROSITE" id="PS51767">
    <property type="entry name" value="PEPTIDASE_A1"/>
    <property type="match status" value="1"/>
</dbReference>
<evidence type="ECO:0000256" key="5">
    <source>
        <dbReference type="ARBA" id="ARBA00023180"/>
    </source>
</evidence>
<keyword evidence="4 7" id="KW-0378">Hydrolase</keyword>
<name>A0A4Y7KSR6_PAPSO</name>
<accession>A0A4Y7KSR6</accession>
<feature type="signal peptide" evidence="8">
    <location>
        <begin position="1"/>
        <end position="31"/>
    </location>
</feature>
<dbReference type="FunFam" id="2.40.70.10:FF:000014">
    <property type="entry name" value="Aspartyl protease family protein 1"/>
    <property type="match status" value="1"/>
</dbReference>
<evidence type="ECO:0000256" key="2">
    <source>
        <dbReference type="ARBA" id="ARBA00022670"/>
    </source>
</evidence>
<dbReference type="PRINTS" id="PR00792">
    <property type="entry name" value="PEPSIN"/>
</dbReference>
<feature type="active site" evidence="6">
    <location>
        <position position="127"/>
    </location>
</feature>
<comment type="similarity">
    <text evidence="1 7">Belongs to the peptidase A1 family.</text>
</comment>
<dbReference type="AlphaFoldDB" id="A0A4Y7KSR6"/>
<dbReference type="Gramene" id="RZC75847">
    <property type="protein sequence ID" value="RZC75847"/>
    <property type="gene ID" value="C5167_000139"/>
</dbReference>
<keyword evidence="8" id="KW-0732">Signal</keyword>
<protein>
    <recommendedName>
        <fullName evidence="9">Peptidase A1 domain-containing protein</fullName>
    </recommendedName>
</protein>
<proteinExistence type="inferred from homology"/>
<evidence type="ECO:0000259" key="9">
    <source>
        <dbReference type="PROSITE" id="PS51767"/>
    </source>
</evidence>
<evidence type="ECO:0000256" key="4">
    <source>
        <dbReference type="ARBA" id="ARBA00022801"/>
    </source>
</evidence>
<dbReference type="PANTHER" id="PTHR13683:SF826">
    <property type="entry name" value="ASPARTYL PROTEASE FAMILY PROTEIN 1"/>
    <property type="match status" value="1"/>
</dbReference>
<evidence type="ECO:0000256" key="8">
    <source>
        <dbReference type="SAM" id="SignalP"/>
    </source>
</evidence>
<feature type="domain" description="Peptidase A1" evidence="9">
    <location>
        <begin position="109"/>
        <end position="433"/>
    </location>
</feature>
<evidence type="ECO:0000313" key="11">
    <source>
        <dbReference type="Proteomes" id="UP000316621"/>
    </source>
</evidence>
<keyword evidence="11" id="KW-1185">Reference proteome</keyword>
<dbReference type="PANTHER" id="PTHR13683">
    <property type="entry name" value="ASPARTYL PROTEASES"/>
    <property type="match status" value="1"/>
</dbReference>
<dbReference type="SUPFAM" id="SSF50630">
    <property type="entry name" value="Acid proteases"/>
    <property type="match status" value="1"/>
</dbReference>
<evidence type="ECO:0000256" key="7">
    <source>
        <dbReference type="RuleBase" id="RU000454"/>
    </source>
</evidence>
<dbReference type="EMBL" id="CM010723">
    <property type="protein sequence ID" value="RZC75847.1"/>
    <property type="molecule type" value="Genomic_DNA"/>
</dbReference>
<feature type="chain" id="PRO_5021282877" description="Peptidase A1 domain-containing protein" evidence="8">
    <location>
        <begin position="32"/>
        <end position="543"/>
    </location>
</feature>
<dbReference type="GO" id="GO:0006508">
    <property type="term" value="P:proteolysis"/>
    <property type="evidence" value="ECO:0007669"/>
    <property type="project" value="UniProtKB-KW"/>
</dbReference>
<keyword evidence="2 7" id="KW-0645">Protease</keyword>
<dbReference type="Pfam" id="PF14541">
    <property type="entry name" value="TAXi_C"/>
    <property type="match status" value="1"/>
</dbReference>
<dbReference type="PROSITE" id="PS00141">
    <property type="entry name" value="ASP_PROTEASE"/>
    <property type="match status" value="2"/>
</dbReference>
<dbReference type="Pfam" id="PF14543">
    <property type="entry name" value="TAXi_N"/>
    <property type="match status" value="1"/>
</dbReference>
<evidence type="ECO:0000256" key="1">
    <source>
        <dbReference type="ARBA" id="ARBA00007447"/>
    </source>
</evidence>
<dbReference type="Gene3D" id="2.40.70.10">
    <property type="entry name" value="Acid Proteases"/>
    <property type="match status" value="2"/>
</dbReference>
<reference evidence="10 11" key="1">
    <citation type="journal article" date="2018" name="Science">
        <title>The opium poppy genome and morphinan production.</title>
        <authorList>
            <person name="Guo L."/>
            <person name="Winzer T."/>
            <person name="Yang X."/>
            <person name="Li Y."/>
            <person name="Ning Z."/>
            <person name="He Z."/>
            <person name="Teodor R."/>
            <person name="Lu Y."/>
            <person name="Bowser T.A."/>
            <person name="Graham I.A."/>
            <person name="Ye K."/>
        </authorList>
    </citation>
    <scope>NUCLEOTIDE SEQUENCE [LARGE SCALE GENOMIC DNA]</scope>
    <source>
        <strain evidence="11">cv. HN1</strain>
        <tissue evidence="10">Leaves</tissue>
    </source>
</reference>
<gene>
    <name evidence="10" type="ORF">C5167_000139</name>
</gene>
<dbReference type="InterPro" id="IPR034161">
    <property type="entry name" value="Pepsin-like_plant"/>
</dbReference>
<dbReference type="InterPro" id="IPR032861">
    <property type="entry name" value="TAXi_N"/>
</dbReference>
<dbReference type="InterPro" id="IPR001461">
    <property type="entry name" value="Aspartic_peptidase_A1"/>
</dbReference>
<dbReference type="InterPro" id="IPR021109">
    <property type="entry name" value="Peptidase_aspartic_dom_sf"/>
</dbReference>
<keyword evidence="5" id="KW-0325">Glycoprotein</keyword>
<evidence type="ECO:0000256" key="3">
    <source>
        <dbReference type="ARBA" id="ARBA00022750"/>
    </source>
</evidence>
<dbReference type="Proteomes" id="UP000316621">
    <property type="component" value="Chromosome 9"/>
</dbReference>
<dbReference type="GO" id="GO:0004190">
    <property type="term" value="F:aspartic-type endopeptidase activity"/>
    <property type="evidence" value="ECO:0007669"/>
    <property type="project" value="UniProtKB-KW"/>
</dbReference>
<dbReference type="CDD" id="cd05476">
    <property type="entry name" value="pepsin_A_like_plant"/>
    <property type="match status" value="1"/>
</dbReference>
<dbReference type="InterPro" id="IPR001969">
    <property type="entry name" value="Aspartic_peptidase_AS"/>
</dbReference>
<evidence type="ECO:0000256" key="6">
    <source>
        <dbReference type="PIRSR" id="PIRSR601461-1"/>
    </source>
</evidence>